<proteinExistence type="predicted"/>
<organism evidence="1">
    <name type="scientific">uncultured Caudovirales phage</name>
    <dbReference type="NCBI Taxonomy" id="2100421"/>
    <lineage>
        <taxon>Viruses</taxon>
        <taxon>Duplodnaviria</taxon>
        <taxon>Heunggongvirae</taxon>
        <taxon>Uroviricota</taxon>
        <taxon>Caudoviricetes</taxon>
        <taxon>Peduoviridae</taxon>
        <taxon>Maltschvirus</taxon>
        <taxon>Maltschvirus maltsch</taxon>
    </lineage>
</organism>
<reference evidence="1" key="1">
    <citation type="submission" date="2020-04" db="EMBL/GenBank/DDBJ databases">
        <authorList>
            <person name="Chiriac C."/>
            <person name="Salcher M."/>
            <person name="Ghai R."/>
            <person name="Kavagutti S V."/>
        </authorList>
    </citation>
    <scope>NUCLEOTIDE SEQUENCE</scope>
</reference>
<name>A0A6J5NSC1_9CAUD</name>
<evidence type="ECO:0000313" key="1">
    <source>
        <dbReference type="EMBL" id="CAB4161712.1"/>
    </source>
</evidence>
<protein>
    <recommendedName>
        <fullName evidence="3">Phage tail tape measure protein</fullName>
    </recommendedName>
</protein>
<dbReference type="EMBL" id="LR797146">
    <property type="protein sequence ID" value="CAB4189879.1"/>
    <property type="molecule type" value="Genomic_DNA"/>
</dbReference>
<evidence type="ECO:0008006" key="3">
    <source>
        <dbReference type="Google" id="ProtNLM"/>
    </source>
</evidence>
<sequence>MSNIVIDIAAEFVGKKAFKQADTATQKLGKSAKGLARNLGLAFGTAAVLAYSKAAIRASAADTKGQSQLALALKNVGLQRDAASAEAYVQRLQSEFGVVDDLLRPAYQKLAVATKNTAETQKLLNLSLDISASTGLSLESTTSALSKAYLGNSVALGKLGVGISKADLKTKSFDEITSQLAVTFAGAATTSAQTFSGQMALLNVSTANAAETIGGSLINALSSLSADHSMATLGSDIENAAKSLANFIDSIVYLKDQIGSIPGAGLVKGAFGFVGNILGRFSPQRAAELLKEIKGFQGMGNVSMSVSGQVQLKTSTAITKLTKAQTLAEKAKLKAKKDQLALDKAALALGKGKDVFDLDAIQLNAALINSTKHLGDVTSQAQLLALTNDIARLRVKQDMLDLEDAISRGDADAATAAAKKLNSDLLILGTLSSQAVKLSNIKSILDSLLPKSLIDTANLDDAIAKIIEMNRLQGLKVTPSGTVTPLPTGGGGGGNNAASAMSGDYVKPVDSATAALASVTSILEYADAATARANAMADLLDYQTAQATAKYQAQAAAQAAITLNFNAPIYTVSDQEFAANVQKAIQNNNRFGNNLDFAGAI</sequence>
<accession>A0A6J5NSC1</accession>
<dbReference type="EMBL" id="LR796719">
    <property type="protein sequence ID" value="CAB4161712.1"/>
    <property type="molecule type" value="Genomic_DNA"/>
</dbReference>
<evidence type="ECO:0000313" key="2">
    <source>
        <dbReference type="EMBL" id="CAB4189879.1"/>
    </source>
</evidence>
<gene>
    <name evidence="2" type="ORF">UFOVP1201_22</name>
    <name evidence="1" type="ORF">UFOVP788_15</name>
</gene>